<dbReference type="AlphaFoldDB" id="A0AAV2QLF0"/>
<keyword evidence="1" id="KW-0175">Coiled coil</keyword>
<feature type="non-terminal residue" evidence="2">
    <location>
        <position position="1"/>
    </location>
</feature>
<evidence type="ECO:0000313" key="2">
    <source>
        <dbReference type="EMBL" id="CAL4085587.1"/>
    </source>
</evidence>
<evidence type="ECO:0000256" key="1">
    <source>
        <dbReference type="SAM" id="Coils"/>
    </source>
</evidence>
<keyword evidence="3" id="KW-1185">Reference proteome</keyword>
<protein>
    <submittedName>
        <fullName evidence="2">Uncharacterized protein</fullName>
    </submittedName>
</protein>
<organism evidence="2 3">
    <name type="scientific">Meganyctiphanes norvegica</name>
    <name type="common">Northern krill</name>
    <name type="synonym">Thysanopoda norvegica</name>
    <dbReference type="NCBI Taxonomy" id="48144"/>
    <lineage>
        <taxon>Eukaryota</taxon>
        <taxon>Metazoa</taxon>
        <taxon>Ecdysozoa</taxon>
        <taxon>Arthropoda</taxon>
        <taxon>Crustacea</taxon>
        <taxon>Multicrustacea</taxon>
        <taxon>Malacostraca</taxon>
        <taxon>Eumalacostraca</taxon>
        <taxon>Eucarida</taxon>
        <taxon>Euphausiacea</taxon>
        <taxon>Euphausiidae</taxon>
        <taxon>Meganyctiphanes</taxon>
    </lineage>
</organism>
<reference evidence="2 3" key="1">
    <citation type="submission" date="2024-05" db="EMBL/GenBank/DDBJ databases">
        <authorList>
            <person name="Wallberg A."/>
        </authorList>
    </citation>
    <scope>NUCLEOTIDE SEQUENCE [LARGE SCALE GENOMIC DNA]</scope>
</reference>
<name>A0AAV2QLF0_MEGNR</name>
<feature type="coiled-coil region" evidence="1">
    <location>
        <begin position="21"/>
        <end position="131"/>
    </location>
</feature>
<dbReference type="EMBL" id="CAXKWB010007095">
    <property type="protein sequence ID" value="CAL4085587.1"/>
    <property type="molecule type" value="Genomic_DNA"/>
</dbReference>
<accession>A0AAV2QLF0</accession>
<dbReference type="Proteomes" id="UP001497623">
    <property type="component" value="Unassembled WGS sequence"/>
</dbReference>
<sequence length="276" mass="32858">RRTGKVNKEIIPECSKIHEPIQHLQQDKQVNDQLVQQKEEELQHLKDLQEVWSKEQQSLKRQLRQHKFNQTLITQALNESQNTKREIENKLLEVKSELKYKEKIIDTYKQNNKLKENFENVQKNISETTAEIYFKLLSKISNGEILNWRILLKIVKREMREHQHRDNSTELMVLAAHTELDSEDNSKMHVRYAHITLQNEMMHLHAFNYSQPLKNSLILPYKAIQDIIPNMSTLTFLDLRWSDYPPGRVYIRLHGDTDRGKQFFWLCTGIKGPSYV</sequence>
<comment type="caution">
    <text evidence="2">The sequence shown here is derived from an EMBL/GenBank/DDBJ whole genome shotgun (WGS) entry which is preliminary data.</text>
</comment>
<proteinExistence type="predicted"/>
<feature type="non-terminal residue" evidence="2">
    <location>
        <position position="276"/>
    </location>
</feature>
<evidence type="ECO:0000313" key="3">
    <source>
        <dbReference type="Proteomes" id="UP001497623"/>
    </source>
</evidence>
<gene>
    <name evidence="2" type="ORF">MNOR_LOCUS12754</name>
</gene>